<keyword evidence="5 7" id="KW-0456">Lyase</keyword>
<evidence type="ECO:0000256" key="2">
    <source>
        <dbReference type="ARBA" id="ARBA00022692"/>
    </source>
</evidence>
<dbReference type="RefSeq" id="WP_196147261.1">
    <property type="nucleotide sequence ID" value="NZ_JADMLG010000001.1"/>
</dbReference>
<comment type="subcellular location">
    <subcellularLocation>
        <location evidence="7">Cell membrane</location>
        <topology evidence="7">Single-pass membrane protein</topology>
    </subcellularLocation>
</comment>
<dbReference type="Proteomes" id="UP000655751">
    <property type="component" value="Unassembled WGS sequence"/>
</dbReference>
<dbReference type="GO" id="GO:0009252">
    <property type="term" value="P:peptidoglycan biosynthetic process"/>
    <property type="evidence" value="ECO:0007669"/>
    <property type="project" value="UniProtKB-UniRule"/>
</dbReference>
<dbReference type="GO" id="GO:0005886">
    <property type="term" value="C:plasma membrane"/>
    <property type="evidence" value="ECO:0007669"/>
    <property type="project" value="UniProtKB-SubCell"/>
</dbReference>
<dbReference type="EMBL" id="JADMLG010000001">
    <property type="protein sequence ID" value="MBH0774923.1"/>
    <property type="molecule type" value="Genomic_DNA"/>
</dbReference>
<protein>
    <recommendedName>
        <fullName evidence="7">Endolytic murein transglycosylase</fullName>
        <ecNumber evidence="7">4.2.2.29</ecNumber>
    </recommendedName>
    <alternativeName>
        <fullName evidence="7">Peptidoglycan lytic transglycosylase</fullName>
    </alternativeName>
    <alternativeName>
        <fullName evidence="7">Peptidoglycan polymerization terminase</fullName>
    </alternativeName>
</protein>
<sequence length="543" mass="58803">MTDRWTRAEERYRQREADRRYRRDDQAWAEDERRARHARADPHGESDEWDDYEDATTVIPRYTDDEPRYDDPDYDDPPGYDDPADYADPSGYAEADAYDEYDDEPDEEPEPPRRRAGGAVAARGGAGGAGPRRIGREAAERRGGRAGGRGKRSRAAARKAVERKRRRRNMWLIGGLLAVLLIGAVGFAAMRFAKSMAGPEDYAGQAGPLVVVQVHPGDTARQIASTMVDKDVVKSSGAFYEAAVRNTGMSSVQPGFYAIPSKSPAAEAVAALLAKNARVGNVVVSEGRLLHDQHDVNTGARKEGIYTKIAAASCIGTGTAQKCVTAEQLATAGSGSDLAALGVPSWAESSVRAAPDRSRQLEGLIAAGTWDFDPSAPPQQILKQLIGASAAGYESTGLLQSGAATKLSPYETLIAASLVEREALPQDMPKVARVIVNRLEVGQQLQFDSTVNYSLDRTEVATTDSDRATKTPWNTYAMTGLPANPIAAPSLNALRAMENPEPGPWLYFVTIDMKGTTLFTQSYSEHLRNIQKAEQSGILDSGR</sequence>
<dbReference type="InterPro" id="IPR003770">
    <property type="entry name" value="MLTG-like"/>
</dbReference>
<comment type="similarity">
    <text evidence="7">Belongs to the transglycosylase MltG family.</text>
</comment>
<evidence type="ECO:0000256" key="3">
    <source>
        <dbReference type="ARBA" id="ARBA00022989"/>
    </source>
</evidence>
<evidence type="ECO:0000313" key="9">
    <source>
        <dbReference type="EMBL" id="MBH0774923.1"/>
    </source>
</evidence>
<feature type="compositionally biased region" description="Low complexity" evidence="8">
    <location>
        <begin position="86"/>
        <end position="95"/>
    </location>
</feature>
<dbReference type="NCBIfam" id="TIGR00247">
    <property type="entry name" value="endolytic transglycosylase MltG"/>
    <property type="match status" value="1"/>
</dbReference>
<evidence type="ECO:0000256" key="7">
    <source>
        <dbReference type="HAMAP-Rule" id="MF_02065"/>
    </source>
</evidence>
<evidence type="ECO:0000256" key="8">
    <source>
        <dbReference type="SAM" id="MobiDB-lite"/>
    </source>
</evidence>
<comment type="function">
    <text evidence="7">Functions as a peptidoglycan terminase that cleaves nascent peptidoglycan strands endolytically to terminate their elongation.</text>
</comment>
<keyword evidence="1 7" id="KW-1003">Cell membrane</keyword>
<dbReference type="PANTHER" id="PTHR30518:SF2">
    <property type="entry name" value="ENDOLYTIC MUREIN TRANSGLYCOSYLASE"/>
    <property type="match status" value="1"/>
</dbReference>
<feature type="compositionally biased region" description="Basic and acidic residues" evidence="8">
    <location>
        <begin position="1"/>
        <end position="46"/>
    </location>
</feature>
<dbReference type="HAMAP" id="MF_02065">
    <property type="entry name" value="MltG"/>
    <property type="match status" value="1"/>
</dbReference>
<reference evidence="9" key="1">
    <citation type="submission" date="2020-11" db="EMBL/GenBank/DDBJ databases">
        <title>Nocardia NEAU-351.nov., a novel actinomycete isolated from the cow dung.</title>
        <authorList>
            <person name="Zhang X."/>
        </authorList>
    </citation>
    <scope>NUCLEOTIDE SEQUENCE</scope>
    <source>
        <strain evidence="9">NEAU-351</strain>
    </source>
</reference>
<comment type="catalytic activity">
    <reaction evidence="7">
        <text>a peptidoglycan chain = a peptidoglycan chain with N-acetyl-1,6-anhydromuramyl-[peptide] at the reducing end + a peptidoglycan chain with N-acetylglucosamine at the non-reducing end.</text>
        <dbReference type="EC" id="4.2.2.29"/>
    </reaction>
</comment>
<accession>A0A931N1X8</accession>
<evidence type="ECO:0000256" key="1">
    <source>
        <dbReference type="ARBA" id="ARBA00022475"/>
    </source>
</evidence>
<gene>
    <name evidence="7 9" type="primary">mltG</name>
    <name evidence="9" type="ORF">IT779_01315</name>
</gene>
<evidence type="ECO:0000256" key="4">
    <source>
        <dbReference type="ARBA" id="ARBA00023136"/>
    </source>
</evidence>
<name>A0A931N1X8_9NOCA</name>
<feature type="transmembrane region" description="Helical" evidence="7">
    <location>
        <begin position="169"/>
        <end position="190"/>
    </location>
</feature>
<keyword evidence="4 7" id="KW-0472">Membrane</keyword>
<dbReference type="GO" id="GO:0071555">
    <property type="term" value="P:cell wall organization"/>
    <property type="evidence" value="ECO:0007669"/>
    <property type="project" value="UniProtKB-KW"/>
</dbReference>
<feature type="compositionally biased region" description="Basic and acidic residues" evidence="8">
    <location>
        <begin position="62"/>
        <end position="71"/>
    </location>
</feature>
<feature type="compositionally biased region" description="Acidic residues" evidence="8">
    <location>
        <begin position="72"/>
        <end position="85"/>
    </location>
</feature>
<feature type="site" description="Important for catalytic activity" evidence="7">
    <location>
        <position position="422"/>
    </location>
</feature>
<feature type="compositionally biased region" description="Basic residues" evidence="8">
    <location>
        <begin position="148"/>
        <end position="158"/>
    </location>
</feature>
<dbReference type="GO" id="GO:0008932">
    <property type="term" value="F:lytic endotransglycosylase activity"/>
    <property type="evidence" value="ECO:0007669"/>
    <property type="project" value="UniProtKB-UniRule"/>
</dbReference>
<evidence type="ECO:0000313" key="10">
    <source>
        <dbReference type="Proteomes" id="UP000655751"/>
    </source>
</evidence>
<feature type="region of interest" description="Disordered" evidence="8">
    <location>
        <begin position="1"/>
        <end position="158"/>
    </location>
</feature>
<dbReference type="Pfam" id="PF02618">
    <property type="entry name" value="YceG"/>
    <property type="match status" value="1"/>
</dbReference>
<evidence type="ECO:0000256" key="6">
    <source>
        <dbReference type="ARBA" id="ARBA00023316"/>
    </source>
</evidence>
<proteinExistence type="inferred from homology"/>
<keyword evidence="2 7" id="KW-0812">Transmembrane</keyword>
<dbReference type="Gene3D" id="3.30.1490.480">
    <property type="entry name" value="Endolytic murein transglycosylase"/>
    <property type="match status" value="1"/>
</dbReference>
<keyword evidence="3 7" id="KW-1133">Transmembrane helix</keyword>
<keyword evidence="6 7" id="KW-0961">Cell wall biogenesis/degradation</keyword>
<feature type="compositionally biased region" description="Acidic residues" evidence="8">
    <location>
        <begin position="96"/>
        <end position="109"/>
    </location>
</feature>
<comment type="caution">
    <text evidence="9">The sequence shown here is derived from an EMBL/GenBank/DDBJ whole genome shotgun (WGS) entry which is preliminary data.</text>
</comment>
<dbReference type="AlphaFoldDB" id="A0A931N1X8"/>
<keyword evidence="10" id="KW-1185">Reference proteome</keyword>
<organism evidence="9 10">
    <name type="scientific">Nocardia bovistercoris</name>
    <dbReference type="NCBI Taxonomy" id="2785916"/>
    <lineage>
        <taxon>Bacteria</taxon>
        <taxon>Bacillati</taxon>
        <taxon>Actinomycetota</taxon>
        <taxon>Actinomycetes</taxon>
        <taxon>Mycobacteriales</taxon>
        <taxon>Nocardiaceae</taxon>
        <taxon>Nocardia</taxon>
    </lineage>
</organism>
<dbReference type="PANTHER" id="PTHR30518">
    <property type="entry name" value="ENDOLYTIC MUREIN TRANSGLYCOSYLASE"/>
    <property type="match status" value="1"/>
</dbReference>
<dbReference type="EC" id="4.2.2.29" evidence="7"/>
<evidence type="ECO:0000256" key="5">
    <source>
        <dbReference type="ARBA" id="ARBA00023239"/>
    </source>
</evidence>
<feature type="compositionally biased region" description="Basic and acidic residues" evidence="8">
    <location>
        <begin position="134"/>
        <end position="143"/>
    </location>
</feature>